<accession>A0A433DKQ1</accession>
<sequence>MAHTKTLMPSEFPRYDYKYYFSIGSAWLNPLNANRWTWFELGRSSDGVYGHRMHTPPNFVFGEPAFTITVFFYSIAVAADLSPLQELDQSLRRGFTLGIGLR</sequence>
<proteinExistence type="predicted"/>
<organism evidence="1 2">
    <name type="scientific">Jimgerdemannia flammicorona</name>
    <dbReference type="NCBI Taxonomy" id="994334"/>
    <lineage>
        <taxon>Eukaryota</taxon>
        <taxon>Fungi</taxon>
        <taxon>Fungi incertae sedis</taxon>
        <taxon>Mucoromycota</taxon>
        <taxon>Mucoromycotina</taxon>
        <taxon>Endogonomycetes</taxon>
        <taxon>Endogonales</taxon>
        <taxon>Endogonaceae</taxon>
        <taxon>Jimgerdemannia</taxon>
    </lineage>
</organism>
<protein>
    <submittedName>
        <fullName evidence="1">Uncharacterized protein</fullName>
    </submittedName>
</protein>
<comment type="caution">
    <text evidence="1">The sequence shown here is derived from an EMBL/GenBank/DDBJ whole genome shotgun (WGS) entry which is preliminary data.</text>
</comment>
<name>A0A433DKQ1_9FUNG</name>
<evidence type="ECO:0000313" key="1">
    <source>
        <dbReference type="EMBL" id="RUP51377.1"/>
    </source>
</evidence>
<evidence type="ECO:0000313" key="2">
    <source>
        <dbReference type="Proteomes" id="UP000268093"/>
    </source>
</evidence>
<dbReference type="Proteomes" id="UP000268093">
    <property type="component" value="Unassembled WGS sequence"/>
</dbReference>
<gene>
    <name evidence="1" type="ORF">BC936DRAFT_148462</name>
</gene>
<reference evidence="1 2" key="1">
    <citation type="journal article" date="2018" name="New Phytol.">
        <title>Phylogenomics of Endogonaceae and evolution of mycorrhizas within Mucoromycota.</title>
        <authorList>
            <person name="Chang Y."/>
            <person name="Desiro A."/>
            <person name="Na H."/>
            <person name="Sandor L."/>
            <person name="Lipzen A."/>
            <person name="Clum A."/>
            <person name="Barry K."/>
            <person name="Grigoriev I.V."/>
            <person name="Martin F.M."/>
            <person name="Stajich J.E."/>
            <person name="Smith M.E."/>
            <person name="Bonito G."/>
            <person name="Spatafora J.W."/>
        </authorList>
    </citation>
    <scope>NUCLEOTIDE SEQUENCE [LARGE SCALE GENOMIC DNA]</scope>
    <source>
        <strain evidence="1 2">GMNB39</strain>
    </source>
</reference>
<dbReference type="AlphaFoldDB" id="A0A433DKQ1"/>
<keyword evidence="2" id="KW-1185">Reference proteome</keyword>
<dbReference type="EMBL" id="RBNI01000762">
    <property type="protein sequence ID" value="RUP51377.1"/>
    <property type="molecule type" value="Genomic_DNA"/>
</dbReference>